<reference evidence="1 2" key="1">
    <citation type="submission" date="2024-04" db="EMBL/GenBank/DDBJ databases">
        <title>Tritrichomonas musculus Genome.</title>
        <authorList>
            <person name="Alves-Ferreira E."/>
            <person name="Grigg M."/>
            <person name="Lorenzi H."/>
            <person name="Galac M."/>
        </authorList>
    </citation>
    <scope>NUCLEOTIDE SEQUENCE [LARGE SCALE GENOMIC DNA]</scope>
    <source>
        <strain evidence="1 2">EAF2021</strain>
    </source>
</reference>
<evidence type="ECO:0000313" key="1">
    <source>
        <dbReference type="EMBL" id="KAK8867133.1"/>
    </source>
</evidence>
<proteinExistence type="predicted"/>
<sequence>MRKITSSEDLVYRLKCIRDNSHLSNNFTDLEKKLKFEDCSEIEKYDFYRSDLSLVEQSASFFNARDMWLTNKMNEVNNIQLPKRAANACLYAAITGDYRLYEEILTSRYIIRND</sequence>
<evidence type="ECO:0000313" key="2">
    <source>
        <dbReference type="Proteomes" id="UP001470230"/>
    </source>
</evidence>
<gene>
    <name evidence="1" type="ORF">M9Y10_010107</name>
</gene>
<organism evidence="1 2">
    <name type="scientific">Tritrichomonas musculus</name>
    <dbReference type="NCBI Taxonomy" id="1915356"/>
    <lineage>
        <taxon>Eukaryota</taxon>
        <taxon>Metamonada</taxon>
        <taxon>Parabasalia</taxon>
        <taxon>Tritrichomonadida</taxon>
        <taxon>Tritrichomonadidae</taxon>
        <taxon>Tritrichomonas</taxon>
    </lineage>
</organism>
<dbReference type="EMBL" id="JAPFFF010000015">
    <property type="protein sequence ID" value="KAK8867133.1"/>
    <property type="molecule type" value="Genomic_DNA"/>
</dbReference>
<name>A0ABR2IQC2_9EUKA</name>
<protein>
    <submittedName>
        <fullName evidence="1">Uncharacterized protein</fullName>
    </submittedName>
</protein>
<dbReference type="Proteomes" id="UP001470230">
    <property type="component" value="Unassembled WGS sequence"/>
</dbReference>
<accession>A0ABR2IQC2</accession>
<keyword evidence="2" id="KW-1185">Reference proteome</keyword>
<comment type="caution">
    <text evidence="1">The sequence shown here is derived from an EMBL/GenBank/DDBJ whole genome shotgun (WGS) entry which is preliminary data.</text>
</comment>